<dbReference type="Pfam" id="PF00096">
    <property type="entry name" value="zf-C2H2"/>
    <property type="match status" value="2"/>
</dbReference>
<dbReference type="Proteomes" id="UP000299084">
    <property type="component" value="Unassembled WGS sequence"/>
</dbReference>
<dbReference type="GO" id="GO:0010564">
    <property type="term" value="P:regulation of cell cycle process"/>
    <property type="evidence" value="ECO:0007669"/>
    <property type="project" value="TreeGrafter"/>
</dbReference>
<dbReference type="SMART" id="SM00355">
    <property type="entry name" value="ZnF_C2H2"/>
    <property type="match status" value="5"/>
</dbReference>
<evidence type="ECO:0000256" key="8">
    <source>
        <dbReference type="ARBA" id="ARBA00023015"/>
    </source>
</evidence>
<keyword evidence="7" id="KW-0862">Zinc</keyword>
<comment type="function">
    <text evidence="12">May function as a growth suppressor or tumor suppressor in liver cells and in certain neurons.</text>
</comment>
<evidence type="ECO:0000256" key="2">
    <source>
        <dbReference type="ARBA" id="ARBA00004496"/>
    </source>
</evidence>
<evidence type="ECO:0000259" key="16">
    <source>
        <dbReference type="PROSITE" id="PS50157"/>
    </source>
</evidence>
<dbReference type="GO" id="GO:0005737">
    <property type="term" value="C:cytoplasm"/>
    <property type="evidence" value="ECO:0007669"/>
    <property type="project" value="UniProtKB-SubCell"/>
</dbReference>
<organism evidence="17 18">
    <name type="scientific">Camelus dromedarius</name>
    <name type="common">Dromedary</name>
    <name type="synonym">Arabian camel</name>
    <dbReference type="NCBI Taxonomy" id="9838"/>
    <lineage>
        <taxon>Eukaryota</taxon>
        <taxon>Metazoa</taxon>
        <taxon>Chordata</taxon>
        <taxon>Craniata</taxon>
        <taxon>Vertebrata</taxon>
        <taxon>Euteleostomi</taxon>
        <taxon>Mammalia</taxon>
        <taxon>Eutheria</taxon>
        <taxon>Laurasiatheria</taxon>
        <taxon>Artiodactyla</taxon>
        <taxon>Tylopoda</taxon>
        <taxon>Camelidae</taxon>
        <taxon>Camelus</taxon>
    </lineage>
</organism>
<dbReference type="FunFam" id="3.30.160.60:FF:001411">
    <property type="entry name" value="insulinoma-associated protein 2"/>
    <property type="match status" value="1"/>
</dbReference>
<feature type="compositionally biased region" description="Basic and acidic residues" evidence="15">
    <location>
        <begin position="362"/>
        <end position="372"/>
    </location>
</feature>
<dbReference type="EMBL" id="JWIN03000006">
    <property type="protein sequence ID" value="KAB1278335.1"/>
    <property type="molecule type" value="Genomic_DNA"/>
</dbReference>
<dbReference type="AlphaFoldDB" id="A0A5N4E4R6"/>
<keyword evidence="4" id="KW-0479">Metal-binding</keyword>
<evidence type="ECO:0000256" key="13">
    <source>
        <dbReference type="ARBA" id="ARBA00068074"/>
    </source>
</evidence>
<dbReference type="GO" id="GO:0017053">
    <property type="term" value="C:transcription repressor complex"/>
    <property type="evidence" value="ECO:0007669"/>
    <property type="project" value="TreeGrafter"/>
</dbReference>
<keyword evidence="11" id="KW-0539">Nucleus</keyword>
<evidence type="ECO:0000256" key="1">
    <source>
        <dbReference type="ARBA" id="ARBA00004123"/>
    </source>
</evidence>
<name>A0A5N4E4R6_CAMDR</name>
<comment type="caution">
    <text evidence="17">The sequence shown here is derived from an EMBL/GenBank/DDBJ whole genome shotgun (WGS) entry which is preliminary data.</text>
</comment>
<feature type="region of interest" description="Disordered" evidence="15">
    <location>
        <begin position="340"/>
        <end position="390"/>
    </location>
</feature>
<dbReference type="PANTHER" id="PTHR15065">
    <property type="entry name" value="INSULINOMA-ASSOCIATED 1"/>
    <property type="match status" value="1"/>
</dbReference>
<evidence type="ECO:0000313" key="17">
    <source>
        <dbReference type="EMBL" id="KAB1278335.1"/>
    </source>
</evidence>
<feature type="region of interest" description="Disordered" evidence="15">
    <location>
        <begin position="30"/>
        <end position="105"/>
    </location>
</feature>
<dbReference type="GO" id="GO:0008270">
    <property type="term" value="F:zinc ion binding"/>
    <property type="evidence" value="ECO:0007669"/>
    <property type="project" value="UniProtKB-KW"/>
</dbReference>
<evidence type="ECO:0000256" key="11">
    <source>
        <dbReference type="ARBA" id="ARBA00023242"/>
    </source>
</evidence>
<keyword evidence="10" id="KW-0804">Transcription</keyword>
<dbReference type="STRING" id="9838.ENSCDRP00005024970"/>
<keyword evidence="18" id="KW-1185">Reference proteome</keyword>
<dbReference type="PANTHER" id="PTHR15065:SF6">
    <property type="entry name" value="INSULINOMA-ASSOCIATED PROTEIN 2"/>
    <property type="match status" value="1"/>
</dbReference>
<dbReference type="InterPro" id="IPR036236">
    <property type="entry name" value="Znf_C2H2_sf"/>
</dbReference>
<feature type="domain" description="C2H2-type" evidence="16">
    <location>
        <begin position="280"/>
        <end position="307"/>
    </location>
</feature>
<evidence type="ECO:0000256" key="9">
    <source>
        <dbReference type="ARBA" id="ARBA00023125"/>
    </source>
</evidence>
<dbReference type="InterPro" id="IPR042972">
    <property type="entry name" value="INSM1/2"/>
</dbReference>
<evidence type="ECO:0000256" key="14">
    <source>
        <dbReference type="PROSITE-ProRule" id="PRU00042"/>
    </source>
</evidence>
<accession>A0A5N4E4R6</accession>
<evidence type="ECO:0000256" key="5">
    <source>
        <dbReference type="ARBA" id="ARBA00022737"/>
    </source>
</evidence>
<dbReference type="GO" id="GO:0005634">
    <property type="term" value="C:nucleus"/>
    <property type="evidence" value="ECO:0007669"/>
    <property type="project" value="UniProtKB-SubCell"/>
</dbReference>
<dbReference type="PROSITE" id="PS00028">
    <property type="entry name" value="ZINC_FINGER_C2H2_1"/>
    <property type="match status" value="4"/>
</dbReference>
<keyword evidence="5" id="KW-0677">Repeat</keyword>
<feature type="compositionally biased region" description="Low complexity" evidence="15">
    <location>
        <begin position="39"/>
        <end position="56"/>
    </location>
</feature>
<evidence type="ECO:0000256" key="3">
    <source>
        <dbReference type="ARBA" id="ARBA00022490"/>
    </source>
</evidence>
<keyword evidence="6 14" id="KW-0863">Zinc-finger</keyword>
<comment type="subcellular location">
    <subcellularLocation>
        <location evidence="2">Cytoplasm</location>
    </subcellularLocation>
    <subcellularLocation>
        <location evidence="1">Nucleus</location>
    </subcellularLocation>
</comment>
<keyword evidence="8" id="KW-0805">Transcription regulation</keyword>
<evidence type="ECO:0000313" key="18">
    <source>
        <dbReference type="Proteomes" id="UP000299084"/>
    </source>
</evidence>
<keyword evidence="9" id="KW-0238">DNA-binding</keyword>
<dbReference type="InterPro" id="IPR013087">
    <property type="entry name" value="Znf_C2H2_type"/>
</dbReference>
<dbReference type="GO" id="GO:0000978">
    <property type="term" value="F:RNA polymerase II cis-regulatory region sequence-specific DNA binding"/>
    <property type="evidence" value="ECO:0007669"/>
    <property type="project" value="TreeGrafter"/>
</dbReference>
<dbReference type="PROSITE" id="PS50157">
    <property type="entry name" value="ZINC_FINGER_C2H2_2"/>
    <property type="match status" value="3"/>
</dbReference>
<evidence type="ECO:0000256" key="15">
    <source>
        <dbReference type="SAM" id="MobiDB-lite"/>
    </source>
</evidence>
<dbReference type="GO" id="GO:0030182">
    <property type="term" value="P:neuron differentiation"/>
    <property type="evidence" value="ECO:0007669"/>
    <property type="project" value="TreeGrafter"/>
</dbReference>
<evidence type="ECO:0000256" key="12">
    <source>
        <dbReference type="ARBA" id="ARBA00060130"/>
    </source>
</evidence>
<evidence type="ECO:0000256" key="4">
    <source>
        <dbReference type="ARBA" id="ARBA00022723"/>
    </source>
</evidence>
<feature type="compositionally biased region" description="Basic and acidic residues" evidence="15">
    <location>
        <begin position="341"/>
        <end position="353"/>
    </location>
</feature>
<dbReference type="FunFam" id="3.30.160.60:FF:000488">
    <property type="entry name" value="Insulinoma-associated protein 2"/>
    <property type="match status" value="1"/>
</dbReference>
<dbReference type="SUPFAM" id="SSF57667">
    <property type="entry name" value="beta-beta-alpha zinc fingers"/>
    <property type="match status" value="2"/>
</dbReference>
<protein>
    <recommendedName>
        <fullName evidence="13">Insulinoma-associated protein 2</fullName>
    </recommendedName>
</protein>
<feature type="domain" description="C2H2-type" evidence="16">
    <location>
        <begin position="514"/>
        <end position="542"/>
    </location>
</feature>
<dbReference type="Gene3D" id="3.30.160.60">
    <property type="entry name" value="Classic Zinc Finger"/>
    <property type="match status" value="3"/>
</dbReference>
<keyword evidence="3" id="KW-0963">Cytoplasm</keyword>
<gene>
    <name evidence="17" type="ORF">Cadr_000005879</name>
</gene>
<evidence type="ECO:0000256" key="7">
    <source>
        <dbReference type="ARBA" id="ARBA00022833"/>
    </source>
</evidence>
<evidence type="ECO:0000256" key="6">
    <source>
        <dbReference type="ARBA" id="ARBA00022771"/>
    </source>
</evidence>
<dbReference type="GO" id="GO:0001227">
    <property type="term" value="F:DNA-binding transcription repressor activity, RNA polymerase II-specific"/>
    <property type="evidence" value="ECO:0007669"/>
    <property type="project" value="TreeGrafter"/>
</dbReference>
<proteinExistence type="predicted"/>
<reference evidence="17 18" key="1">
    <citation type="journal article" date="2019" name="Mol. Ecol. Resour.">
        <title>Improving Illumina assemblies with Hi-C and long reads: an example with the North African dromedary.</title>
        <authorList>
            <person name="Elbers J.P."/>
            <person name="Rogers M.F."/>
            <person name="Perelman P.L."/>
            <person name="Proskuryakova A.A."/>
            <person name="Serdyukova N.A."/>
            <person name="Johnson W.E."/>
            <person name="Horin P."/>
            <person name="Corander J."/>
            <person name="Murphy D."/>
            <person name="Burger P.A."/>
        </authorList>
    </citation>
    <scope>NUCLEOTIDE SEQUENCE [LARGE SCALE GENOMIC DNA]</scope>
    <source>
        <strain evidence="17">Drom800</strain>
        <tissue evidence="17">Blood</tissue>
    </source>
</reference>
<feature type="domain" description="C2H2-type" evidence="16">
    <location>
        <begin position="415"/>
        <end position="442"/>
    </location>
</feature>
<evidence type="ECO:0000256" key="10">
    <source>
        <dbReference type="ARBA" id="ARBA00023163"/>
    </source>
</evidence>
<sequence>MPRGFLVKRTKRTGGSYRVRLAERVFPLLGPHRAPPFPEEASSAPQPSAEQAASPAPEEEVAHELSGSSCQAARVSPGAGGRKGAGWRADGREGPGPSPSPTKPAGAELRRAFLERCLNSPVSAESFPGGAAAVAAFSCSVAPAAAPTSGEQFLLPLRAPFPEPALHPDPAPLSATLHGLKRAAGGERRAKAPPGCASGPSAAVVKKPKAMRKLSFADEVTTSPVLGLKIKEEEPGAPSQGLGGSRTPLGEFICQLCKEQYADPFALAQHRCSRIVRVEYRCPECDKVFSCPANLASHRRWHKPRPAAANAATVSSADGKLLPSSASCSQDAGAVASYLAEGKENSRAERTADQHLQAGDSSRAEQHQDSARHQGLQVLSHPDPPLPQVPYTEGVLGRRVPGPGSASGVGGPEIFVCPYCHKKFRRQAYLRKHLGTHEAGSAGTLAPGFGAERGAPLAFACPLCGAHFPSADIRDKHRLWHAVREELLLPALAGAPPEAPSPGGASDASAQQIFSCKHCPSTFFSSPGLTRHINKCHPSESRQVLLLQMPLRPGFSPFLDLLAEPEERRSFMDMRLLLVRGDIGEASYTIQS</sequence>